<dbReference type="RefSeq" id="WP_076879276.1">
    <property type="nucleotide sequence ID" value="NZ_MLCN01000052.1"/>
</dbReference>
<dbReference type="STRING" id="1907941.BKE30_14350"/>
<dbReference type="SMART" id="SM00342">
    <property type="entry name" value="HTH_ARAC"/>
    <property type="match status" value="1"/>
</dbReference>
<sequence>MDKVIEIALVLYPAVHLPSVWSLTDLFKHASAFAQQKNYPELRVTHWKEDNGIMIKTFDTHADSVNTINVAIIPPSFEPPISAKDAQVYSTWLTQLHENGVILCAICSGIFTLLQTGLLTGRTVTTHWSNNAAIKERCQNVILDFNKLLIDDNDIITSAGGLSWMDMGLKLVERLYNVTVMIEFAKYMLIDPPAREQSYYWAFSPKFDHGDVSMIKVQHWLQNNYEKKITLNLLAEQIALEKRTLLRRFKKATDMTIIEYCQNLRIQKAQMLLETTSLSFETIAWQVGYQDSSSFNKIFTKTIGLTSTEYRKRFKN</sequence>
<dbReference type="Gene3D" id="1.10.10.60">
    <property type="entry name" value="Homeodomain-like"/>
    <property type="match status" value="2"/>
</dbReference>
<dbReference type="PANTHER" id="PTHR43130:SF3">
    <property type="entry name" value="HTH-TYPE TRANSCRIPTIONAL REGULATOR RV1931C"/>
    <property type="match status" value="1"/>
</dbReference>
<protein>
    <recommendedName>
        <fullName evidence="3">HTH araC/xylS-type domain-containing protein</fullName>
    </recommendedName>
</protein>
<dbReference type="Pfam" id="PF12833">
    <property type="entry name" value="HTH_18"/>
    <property type="match status" value="1"/>
</dbReference>
<dbReference type="EMBL" id="MLCN01000052">
    <property type="protein sequence ID" value="ONG37522.1"/>
    <property type="molecule type" value="Genomic_DNA"/>
</dbReference>
<dbReference type="InterPro" id="IPR052158">
    <property type="entry name" value="INH-QAR"/>
</dbReference>
<keyword evidence="1" id="KW-0805">Transcription regulation</keyword>
<dbReference type="InterPro" id="IPR029062">
    <property type="entry name" value="Class_I_gatase-like"/>
</dbReference>
<accession>A0A1S8CQD0</accession>
<evidence type="ECO:0000259" key="3">
    <source>
        <dbReference type="PROSITE" id="PS01124"/>
    </source>
</evidence>
<dbReference type="Proteomes" id="UP000192132">
    <property type="component" value="Unassembled WGS sequence"/>
</dbReference>
<evidence type="ECO:0000256" key="2">
    <source>
        <dbReference type="ARBA" id="ARBA00023163"/>
    </source>
</evidence>
<dbReference type="GO" id="GO:0043565">
    <property type="term" value="F:sequence-specific DNA binding"/>
    <property type="evidence" value="ECO:0007669"/>
    <property type="project" value="InterPro"/>
</dbReference>
<dbReference type="SUPFAM" id="SSF46689">
    <property type="entry name" value="Homeodomain-like"/>
    <property type="match status" value="2"/>
</dbReference>
<dbReference type="PROSITE" id="PS01124">
    <property type="entry name" value="HTH_ARAC_FAMILY_2"/>
    <property type="match status" value="1"/>
</dbReference>
<feature type="domain" description="HTH araC/xylS-type" evidence="3">
    <location>
        <begin position="215"/>
        <end position="313"/>
    </location>
</feature>
<keyword evidence="5" id="KW-1185">Reference proteome</keyword>
<dbReference type="OrthoDB" id="9803764at2"/>
<reference evidence="4 5" key="1">
    <citation type="submission" date="2016-10" db="EMBL/GenBank/DDBJ databases">
        <title>Draft Genome sequence of Alkanindiges sp. strain H1.</title>
        <authorList>
            <person name="Subhash Y."/>
            <person name="Lee S."/>
        </authorList>
    </citation>
    <scope>NUCLEOTIDE SEQUENCE [LARGE SCALE GENOMIC DNA]</scope>
    <source>
        <strain evidence="4 5">H1</strain>
    </source>
</reference>
<dbReference type="Pfam" id="PF01965">
    <property type="entry name" value="DJ-1_PfpI"/>
    <property type="match status" value="1"/>
</dbReference>
<organism evidence="4 5">
    <name type="scientific">Alkanindiges hydrocarboniclasticus</name>
    <dbReference type="NCBI Taxonomy" id="1907941"/>
    <lineage>
        <taxon>Bacteria</taxon>
        <taxon>Pseudomonadati</taxon>
        <taxon>Pseudomonadota</taxon>
        <taxon>Gammaproteobacteria</taxon>
        <taxon>Moraxellales</taxon>
        <taxon>Moraxellaceae</taxon>
        <taxon>Alkanindiges</taxon>
    </lineage>
</organism>
<proteinExistence type="predicted"/>
<evidence type="ECO:0000313" key="4">
    <source>
        <dbReference type="EMBL" id="ONG37522.1"/>
    </source>
</evidence>
<evidence type="ECO:0000256" key="1">
    <source>
        <dbReference type="ARBA" id="ARBA00023015"/>
    </source>
</evidence>
<dbReference type="GO" id="GO:0003700">
    <property type="term" value="F:DNA-binding transcription factor activity"/>
    <property type="evidence" value="ECO:0007669"/>
    <property type="project" value="InterPro"/>
</dbReference>
<dbReference type="InterPro" id="IPR002818">
    <property type="entry name" value="DJ-1/PfpI"/>
</dbReference>
<dbReference type="SUPFAM" id="SSF52317">
    <property type="entry name" value="Class I glutamine amidotransferase-like"/>
    <property type="match status" value="1"/>
</dbReference>
<evidence type="ECO:0000313" key="5">
    <source>
        <dbReference type="Proteomes" id="UP000192132"/>
    </source>
</evidence>
<comment type="caution">
    <text evidence="4">The sequence shown here is derived from an EMBL/GenBank/DDBJ whole genome shotgun (WGS) entry which is preliminary data.</text>
</comment>
<name>A0A1S8CQD0_9GAMM</name>
<dbReference type="PANTHER" id="PTHR43130">
    <property type="entry name" value="ARAC-FAMILY TRANSCRIPTIONAL REGULATOR"/>
    <property type="match status" value="1"/>
</dbReference>
<keyword evidence="2" id="KW-0804">Transcription</keyword>
<dbReference type="Gene3D" id="3.40.50.880">
    <property type="match status" value="1"/>
</dbReference>
<dbReference type="InterPro" id="IPR009057">
    <property type="entry name" value="Homeodomain-like_sf"/>
</dbReference>
<dbReference type="AlphaFoldDB" id="A0A1S8CQD0"/>
<dbReference type="InterPro" id="IPR018060">
    <property type="entry name" value="HTH_AraC"/>
</dbReference>
<gene>
    <name evidence="4" type="ORF">BKE30_14350</name>
</gene>